<dbReference type="RefSeq" id="WP_386396464.1">
    <property type="nucleotide sequence ID" value="NZ_JBHSPT010000031.1"/>
</dbReference>
<keyword evidence="5" id="KW-1185">Reference proteome</keyword>
<gene>
    <name evidence="4" type="ORF">ACFP50_13320</name>
</gene>
<dbReference type="Proteomes" id="UP001596242">
    <property type="component" value="Unassembled WGS sequence"/>
</dbReference>
<feature type="transmembrane region" description="Helical" evidence="2">
    <location>
        <begin position="14"/>
        <end position="33"/>
    </location>
</feature>
<evidence type="ECO:0000259" key="3">
    <source>
        <dbReference type="Pfam" id="PF26571"/>
    </source>
</evidence>
<reference evidence="5" key="1">
    <citation type="journal article" date="2019" name="Int. J. Syst. Evol. Microbiol.">
        <title>The Global Catalogue of Microorganisms (GCM) 10K type strain sequencing project: providing services to taxonomists for standard genome sequencing and annotation.</title>
        <authorList>
            <consortium name="The Broad Institute Genomics Platform"/>
            <consortium name="The Broad Institute Genome Sequencing Center for Infectious Disease"/>
            <person name="Wu L."/>
            <person name="Ma J."/>
        </authorList>
    </citation>
    <scope>NUCLEOTIDE SEQUENCE [LARGE SCALE GENOMIC DNA]</scope>
    <source>
        <strain evidence="5">JCM 12763</strain>
    </source>
</reference>
<keyword evidence="2" id="KW-1133">Transmembrane helix</keyword>
<keyword evidence="2" id="KW-0472">Membrane</keyword>
<accession>A0ABW1LZ68</accession>
<feature type="region of interest" description="Disordered" evidence="1">
    <location>
        <begin position="309"/>
        <end position="354"/>
    </location>
</feature>
<dbReference type="InterPro" id="IPR058593">
    <property type="entry name" value="ARB_07466-like_C"/>
</dbReference>
<evidence type="ECO:0000313" key="5">
    <source>
        <dbReference type="Proteomes" id="UP001596242"/>
    </source>
</evidence>
<evidence type="ECO:0000313" key="4">
    <source>
        <dbReference type="EMBL" id="MFC6056414.1"/>
    </source>
</evidence>
<organism evidence="4 5">
    <name type="scientific">Streptomyces pratens</name>
    <dbReference type="NCBI Taxonomy" id="887456"/>
    <lineage>
        <taxon>Bacteria</taxon>
        <taxon>Bacillati</taxon>
        <taxon>Actinomycetota</taxon>
        <taxon>Actinomycetes</taxon>
        <taxon>Kitasatosporales</taxon>
        <taxon>Streptomycetaceae</taxon>
        <taxon>Streptomyces</taxon>
    </lineage>
</organism>
<sequence>MSESPLPSKRRGRLFRFGAASVVLLGVAGYLVVRYDTGGGTSGPGCRVVSAKDDGATYAFTPEQAVNAAAITAVGTARDLPERAVAIALATALQESALRNIDYGDRDSLGLFQQRPSQGWGTPEEIMDPVYSAGKFYEGLEEVPGYTRLPLTVAAQRVQLSGFPQAYAKHEPDATLLAAALTGNSEATLTCEGRPGATRAAGTDAVRDALLRDFGRDALEPVGAEVGDAASPGPSAPRNGDPGSSSGTGTGSSTGFSSDSDGRTMTLSVSTEADPGRKARTQGWQLAHWAVANASALHLERVSYAGREWTAGDDGGRWTPVDGEGEGEGDEDGKNSAGADGGADYSAVRITTAE</sequence>
<name>A0ABW1LZ68_9ACTN</name>
<evidence type="ECO:0000256" key="1">
    <source>
        <dbReference type="SAM" id="MobiDB-lite"/>
    </source>
</evidence>
<keyword evidence="2" id="KW-0812">Transmembrane</keyword>
<feature type="region of interest" description="Disordered" evidence="1">
    <location>
        <begin position="224"/>
        <end position="279"/>
    </location>
</feature>
<evidence type="ECO:0000256" key="2">
    <source>
        <dbReference type="SAM" id="Phobius"/>
    </source>
</evidence>
<proteinExistence type="predicted"/>
<dbReference type="EMBL" id="JBHSPT010000031">
    <property type="protein sequence ID" value="MFC6056414.1"/>
    <property type="molecule type" value="Genomic_DNA"/>
</dbReference>
<feature type="domain" description="ARB-07466-like C-terminal" evidence="3">
    <location>
        <begin position="249"/>
        <end position="326"/>
    </location>
</feature>
<protein>
    <submittedName>
        <fullName evidence="4">Heavy metal transporter</fullName>
    </submittedName>
</protein>
<dbReference type="Pfam" id="PF26571">
    <property type="entry name" value="VldE"/>
    <property type="match status" value="1"/>
</dbReference>
<comment type="caution">
    <text evidence="4">The sequence shown here is derived from an EMBL/GenBank/DDBJ whole genome shotgun (WGS) entry which is preliminary data.</text>
</comment>